<keyword evidence="3" id="KW-1185">Reference proteome</keyword>
<dbReference type="EMBL" id="JBHUDB010000001">
    <property type="protein sequence ID" value="MFD1570001.1"/>
    <property type="molecule type" value="Genomic_DNA"/>
</dbReference>
<dbReference type="Proteomes" id="UP001597185">
    <property type="component" value="Unassembled WGS sequence"/>
</dbReference>
<evidence type="ECO:0000313" key="3">
    <source>
        <dbReference type="Proteomes" id="UP001597185"/>
    </source>
</evidence>
<comment type="caution">
    <text evidence="2">The sequence shown here is derived from an EMBL/GenBank/DDBJ whole genome shotgun (WGS) entry which is preliminary data.</text>
</comment>
<gene>
    <name evidence="2" type="ORF">ACFR9T_05290</name>
</gene>
<reference evidence="2 3" key="1">
    <citation type="journal article" date="2019" name="Int. J. Syst. Evol. Microbiol.">
        <title>The Global Catalogue of Microorganisms (GCM) 10K type strain sequencing project: providing services to taxonomists for standard genome sequencing and annotation.</title>
        <authorList>
            <consortium name="The Broad Institute Genomics Platform"/>
            <consortium name="The Broad Institute Genome Sequencing Center for Infectious Disease"/>
            <person name="Wu L."/>
            <person name="Ma J."/>
        </authorList>
    </citation>
    <scope>NUCLEOTIDE SEQUENCE [LARGE SCALE GENOMIC DNA]</scope>
    <source>
        <strain evidence="2 3">CGMCC 1.12689</strain>
    </source>
</reference>
<sequence length="73" mass="7823">MASDDGGPADQTCQNRRKLDIGGVRRFRRSRARAKLWLYLALFGSDDETGASPTGSDSETTRGGSGDDRSSEG</sequence>
<evidence type="ECO:0000313" key="2">
    <source>
        <dbReference type="EMBL" id="MFD1570001.1"/>
    </source>
</evidence>
<proteinExistence type="predicted"/>
<feature type="region of interest" description="Disordered" evidence="1">
    <location>
        <begin position="45"/>
        <end position="73"/>
    </location>
</feature>
<dbReference type="AlphaFoldDB" id="A0ABD6BY66"/>
<evidence type="ECO:0000256" key="1">
    <source>
        <dbReference type="SAM" id="MobiDB-lite"/>
    </source>
</evidence>
<feature type="region of interest" description="Disordered" evidence="1">
    <location>
        <begin position="1"/>
        <end position="22"/>
    </location>
</feature>
<accession>A0ABD6BY66</accession>
<protein>
    <submittedName>
        <fullName evidence="2">Uncharacterized protein</fullName>
    </submittedName>
</protein>
<organism evidence="2 3">
    <name type="scientific">Halorubrum laminariae</name>
    <dbReference type="NCBI Taxonomy" id="1433523"/>
    <lineage>
        <taxon>Archaea</taxon>
        <taxon>Methanobacteriati</taxon>
        <taxon>Methanobacteriota</taxon>
        <taxon>Stenosarchaea group</taxon>
        <taxon>Halobacteria</taxon>
        <taxon>Halobacteriales</taxon>
        <taxon>Haloferacaceae</taxon>
        <taxon>Halorubrum</taxon>
    </lineage>
</organism>
<name>A0ABD6BY66_9EURY</name>
<dbReference type="RefSeq" id="WP_256416707.1">
    <property type="nucleotide sequence ID" value="NZ_JANHDL010000001.1"/>
</dbReference>